<feature type="domain" description="Photolyase/cryptochrome alpha/beta" evidence="14">
    <location>
        <begin position="21"/>
        <end position="153"/>
    </location>
</feature>
<evidence type="ECO:0000256" key="11">
    <source>
        <dbReference type="ARBA" id="ARBA00023239"/>
    </source>
</evidence>
<evidence type="ECO:0000256" key="5">
    <source>
        <dbReference type="ARBA" id="ARBA00014046"/>
    </source>
</evidence>
<dbReference type="FunFam" id="1.10.579.10:FF:000002">
    <property type="entry name" value="Deoxyribodipyrimidine photolyase"/>
    <property type="match status" value="1"/>
</dbReference>
<evidence type="ECO:0000256" key="2">
    <source>
        <dbReference type="ARBA" id="ARBA00001974"/>
    </source>
</evidence>
<dbReference type="Proteomes" id="UP000317155">
    <property type="component" value="Unassembled WGS sequence"/>
</dbReference>
<dbReference type="Gene3D" id="3.40.50.620">
    <property type="entry name" value="HUPs"/>
    <property type="match status" value="1"/>
</dbReference>
<evidence type="ECO:0000256" key="10">
    <source>
        <dbReference type="ARBA" id="ARBA00023204"/>
    </source>
</evidence>
<comment type="caution">
    <text evidence="15">The sequence shown here is derived from an EMBL/GenBank/DDBJ whole genome shotgun (WGS) entry which is preliminary data.</text>
</comment>
<gene>
    <name evidence="15" type="ORF">FL622_09500</name>
</gene>
<evidence type="ECO:0000256" key="13">
    <source>
        <dbReference type="ARBA" id="ARBA00033999"/>
    </source>
</evidence>
<keyword evidence="6" id="KW-0285">Flavoprotein</keyword>
<evidence type="ECO:0000256" key="6">
    <source>
        <dbReference type="ARBA" id="ARBA00022630"/>
    </source>
</evidence>
<keyword evidence="11 15" id="KW-0456">Lyase</keyword>
<dbReference type="PANTHER" id="PTHR10211">
    <property type="entry name" value="DEOXYRIBODIPYRIMIDINE PHOTOLYASE"/>
    <property type="match status" value="1"/>
</dbReference>
<evidence type="ECO:0000259" key="14">
    <source>
        <dbReference type="PROSITE" id="PS51645"/>
    </source>
</evidence>
<comment type="cofactor">
    <cofactor evidence="1">
        <name>(6R)-5,10-methylene-5,6,7,8-tetrahydrofolate</name>
        <dbReference type="ChEBI" id="CHEBI:15636"/>
    </cofactor>
</comment>
<evidence type="ECO:0000256" key="7">
    <source>
        <dbReference type="ARBA" id="ARBA00022763"/>
    </source>
</evidence>
<evidence type="ECO:0000256" key="12">
    <source>
        <dbReference type="ARBA" id="ARBA00031671"/>
    </source>
</evidence>
<dbReference type="RefSeq" id="WP_092057860.1">
    <property type="nucleotide sequence ID" value="NZ_FOJJ01000038.1"/>
</dbReference>
<dbReference type="InterPro" id="IPR036155">
    <property type="entry name" value="Crypto/Photolyase_N_sf"/>
</dbReference>
<evidence type="ECO:0000313" key="16">
    <source>
        <dbReference type="Proteomes" id="UP000317155"/>
    </source>
</evidence>
<keyword evidence="9" id="KW-0238">DNA-binding</keyword>
<dbReference type="OrthoDB" id="9772484at2"/>
<comment type="similarity">
    <text evidence="3">Belongs to the DNA photolyase class-2 family.</text>
</comment>
<name>A0A550JD66_9BACT</name>
<dbReference type="InterPro" id="IPR006050">
    <property type="entry name" value="DNA_photolyase_N"/>
</dbReference>
<dbReference type="InterPro" id="IPR052219">
    <property type="entry name" value="Photolyase_Class-2"/>
</dbReference>
<dbReference type="Gene3D" id="1.25.40.80">
    <property type="match status" value="1"/>
</dbReference>
<dbReference type="InterPro" id="IPR014729">
    <property type="entry name" value="Rossmann-like_a/b/a_fold"/>
</dbReference>
<evidence type="ECO:0000256" key="3">
    <source>
        <dbReference type="ARBA" id="ARBA00006409"/>
    </source>
</evidence>
<dbReference type="GO" id="GO:0003904">
    <property type="term" value="F:deoxyribodipyrimidine photo-lyase activity"/>
    <property type="evidence" value="ECO:0007669"/>
    <property type="project" value="UniProtKB-EC"/>
</dbReference>
<comment type="catalytic activity">
    <reaction evidence="13">
        <text>cyclobutadipyrimidine (in DNA) = 2 pyrimidine residues (in DNA).</text>
        <dbReference type="EC" id="4.1.99.3"/>
    </reaction>
</comment>
<keyword evidence="10" id="KW-0234">DNA repair</keyword>
<evidence type="ECO:0000256" key="8">
    <source>
        <dbReference type="ARBA" id="ARBA00022827"/>
    </source>
</evidence>
<dbReference type="SUPFAM" id="SSF52425">
    <property type="entry name" value="Cryptochrome/photolyase, N-terminal domain"/>
    <property type="match status" value="1"/>
</dbReference>
<accession>A0A550JD66</accession>
<keyword evidence="8" id="KW-0274">FAD</keyword>
<reference evidence="15 16" key="1">
    <citation type="submission" date="2019-07" db="EMBL/GenBank/DDBJ databases">
        <title>Insights of Desulfuromonas acetexigens electromicrobiology.</title>
        <authorList>
            <person name="Katuri K."/>
            <person name="Sapireddy V."/>
            <person name="Shaw D.R."/>
            <person name="Saikaly P."/>
        </authorList>
    </citation>
    <scope>NUCLEOTIDE SEQUENCE [LARGE SCALE GENOMIC DNA]</scope>
    <source>
        <strain evidence="15 16">2873</strain>
    </source>
</reference>
<evidence type="ECO:0000256" key="4">
    <source>
        <dbReference type="ARBA" id="ARBA00013149"/>
    </source>
</evidence>
<dbReference type="SUPFAM" id="SSF48173">
    <property type="entry name" value="Cryptochrome/photolyase FAD-binding domain"/>
    <property type="match status" value="1"/>
</dbReference>
<proteinExistence type="inferred from homology"/>
<keyword evidence="16" id="KW-1185">Reference proteome</keyword>
<protein>
    <recommendedName>
        <fullName evidence="5">Deoxyribodipyrimidine photo-lyase</fullName>
        <ecNumber evidence="4">4.1.99.3</ecNumber>
    </recommendedName>
    <alternativeName>
        <fullName evidence="12">DNA photolyase</fullName>
    </alternativeName>
</protein>
<dbReference type="InterPro" id="IPR036134">
    <property type="entry name" value="Crypto/Photolyase_FAD-like_sf"/>
</dbReference>
<sequence>MPVSSERCRPSNACPIRDDGDFVLYWMTAFRRPFYNFALQRAVERSLALGKPLVVLEGLRCDYPFASDRLHRFVLDGMTDHMRHFAAYPVLYHPYVEVGSQAGKGLLEALAARACLIVADDYPAFFLPRMIAAAADRVPVLLEAVDANGILPLRVADRAFPTAYAFRRFLQKTLPGHLLDVPLADPLAGVSLPELKSLPERITTRWPHADEALLSGSPEALKRLPIDHEVPPAPIRGGFVAARETLARFLDERLPFYDERRSEPEGEFTSGLSPYLHFGQIGSHEILGAIFAREGWSPGRLSPESRGKRSGWWGLSAAAEAFVDQLVTWRELSFNGCALGELNDPWRALPDWARQTLARHRDDFRPYRYDLQDFAAARTHDPLWNAAQRQLRLEGRMHNYLRMLWGKKILEWSAGPEAALAIMLELNDRYALDGRDPNSLSGIGWCLGLYDRAWGPERPIFGTVRYMSSENTARKFPVKGYLARYDAPES</sequence>
<keyword evidence="7" id="KW-0227">DNA damage</keyword>
<dbReference type="Gene3D" id="1.10.579.10">
    <property type="entry name" value="DNA Cyclobutane Dipyrimidine Photolyase, subunit A, domain 3"/>
    <property type="match status" value="1"/>
</dbReference>
<organism evidence="15 16">
    <name type="scientific">Trichloromonas acetexigens</name>
    <dbReference type="NCBI Taxonomy" id="38815"/>
    <lineage>
        <taxon>Bacteria</taxon>
        <taxon>Pseudomonadati</taxon>
        <taxon>Thermodesulfobacteriota</taxon>
        <taxon>Desulfuromonadia</taxon>
        <taxon>Desulfuromonadales</taxon>
        <taxon>Trichloromonadaceae</taxon>
        <taxon>Trichloromonas</taxon>
    </lineage>
</organism>
<dbReference type="EC" id="4.1.99.3" evidence="4"/>
<evidence type="ECO:0000313" key="15">
    <source>
        <dbReference type="EMBL" id="TRO81133.1"/>
    </source>
</evidence>
<dbReference type="GO" id="GO:0000719">
    <property type="term" value="P:photoreactive repair"/>
    <property type="evidence" value="ECO:0007669"/>
    <property type="project" value="TreeGrafter"/>
</dbReference>
<dbReference type="PANTHER" id="PTHR10211:SF0">
    <property type="entry name" value="DEOXYRIBODIPYRIMIDINE PHOTO-LYASE"/>
    <property type="match status" value="1"/>
</dbReference>
<dbReference type="PROSITE" id="PS51645">
    <property type="entry name" value="PHR_CRY_ALPHA_BETA"/>
    <property type="match status" value="1"/>
</dbReference>
<comment type="cofactor">
    <cofactor evidence="2">
        <name>FAD</name>
        <dbReference type="ChEBI" id="CHEBI:57692"/>
    </cofactor>
</comment>
<dbReference type="EMBL" id="VJVV01000006">
    <property type="protein sequence ID" value="TRO81133.1"/>
    <property type="molecule type" value="Genomic_DNA"/>
</dbReference>
<evidence type="ECO:0000256" key="9">
    <source>
        <dbReference type="ARBA" id="ARBA00023125"/>
    </source>
</evidence>
<dbReference type="AlphaFoldDB" id="A0A550JD66"/>
<evidence type="ECO:0000256" key="1">
    <source>
        <dbReference type="ARBA" id="ARBA00001932"/>
    </source>
</evidence>
<dbReference type="GO" id="GO:0003677">
    <property type="term" value="F:DNA binding"/>
    <property type="evidence" value="ECO:0007669"/>
    <property type="project" value="UniProtKB-KW"/>
</dbReference>